<evidence type="ECO:0000313" key="3">
    <source>
        <dbReference type="EMBL" id="KAJ7946733.1"/>
    </source>
</evidence>
<keyword evidence="4" id="KW-1185">Reference proteome</keyword>
<dbReference type="Gene3D" id="3.40.50.2000">
    <property type="entry name" value="Glycogen Phosphorylase B"/>
    <property type="match status" value="2"/>
</dbReference>
<keyword evidence="2" id="KW-0808">Transferase</keyword>
<comment type="similarity">
    <text evidence="1">Belongs to the UDP-glycosyltransferase family.</text>
</comment>
<dbReference type="GO" id="GO:0080044">
    <property type="term" value="F:quercetin 7-O-glucosyltransferase activity"/>
    <property type="evidence" value="ECO:0007669"/>
    <property type="project" value="TreeGrafter"/>
</dbReference>
<dbReference type="GO" id="GO:0080043">
    <property type="term" value="F:quercetin 3-O-glucosyltransferase activity"/>
    <property type="evidence" value="ECO:0007669"/>
    <property type="project" value="TreeGrafter"/>
</dbReference>
<dbReference type="SUPFAM" id="SSF53756">
    <property type="entry name" value="UDP-Glycosyltransferase/glycogen phosphorylase"/>
    <property type="match status" value="1"/>
</dbReference>
<dbReference type="Proteomes" id="UP001163823">
    <property type="component" value="Chromosome 13"/>
</dbReference>
<dbReference type="FunFam" id="3.40.50.2000:FF:000055">
    <property type="entry name" value="Glycosyltransferase"/>
    <property type="match status" value="1"/>
</dbReference>
<dbReference type="PANTHER" id="PTHR11926">
    <property type="entry name" value="GLUCOSYL/GLUCURONOSYL TRANSFERASES"/>
    <property type="match status" value="1"/>
</dbReference>
<gene>
    <name evidence="3" type="ORF">O6P43_031622</name>
</gene>
<dbReference type="FunFam" id="3.40.50.2000:FF:000027">
    <property type="entry name" value="Glycosyltransferase"/>
    <property type="match status" value="1"/>
</dbReference>
<dbReference type="CDD" id="cd03784">
    <property type="entry name" value="GT1_Gtf-like"/>
    <property type="match status" value="1"/>
</dbReference>
<evidence type="ECO:0000256" key="1">
    <source>
        <dbReference type="ARBA" id="ARBA00009995"/>
    </source>
</evidence>
<dbReference type="EMBL" id="JARAOO010000013">
    <property type="protein sequence ID" value="KAJ7946733.1"/>
    <property type="molecule type" value="Genomic_DNA"/>
</dbReference>
<sequence length="486" mass="54357">MTQKQAEMGFNTEFVKPHAVLIPFPLQGHINPMLQVAKILHSKGFHITFVNTEFNHKRLLKSRGVNALDGLPDFQFETIPDGLPPTDVDDTQEVPSICDSTSKNCLVPFLNLIAKLNQSASSGLNPPVSCIFSDGGMTFSVKAAEEFGIPVVILWAMSACWLLGISRYHSLIYKGLASIKDESYLTNDYLDEEWVPGMKSLRLRELTSFLHVTDPNDPLMEFLMAEVGRASKASAIILNTFDELECNVLNNLSSVFPSTYTMGPLHMLVNQIPQNNLVSFGTNLWKEDTECLQWLQSKEPRSVLYVNFGSTTVMSGQQILEFAWGLANSKKSFLWIIRPDLFEGDSGILLSEFVNETKNKGLIASWCPQEQVLSHPSIAGYLTHCGWNSTMENLSCGVPMVCWPFFADNQVACKLACSEWGIGMEIDTNVKRDEVTNLVNELMEGEKGKEMKQKAMEWKKKAEDATGPNGSSYMNWDKLIKEVLLK</sequence>
<protein>
    <submittedName>
        <fullName evidence="3">Glycosyltransferase</fullName>
    </submittedName>
</protein>
<dbReference type="InterPro" id="IPR002213">
    <property type="entry name" value="UDP_glucos_trans"/>
</dbReference>
<reference evidence="3" key="1">
    <citation type="journal article" date="2023" name="Science">
        <title>Elucidation of the pathway for biosynthesis of saponin adjuvants from the soapbark tree.</title>
        <authorList>
            <person name="Reed J."/>
            <person name="Orme A."/>
            <person name="El-Demerdash A."/>
            <person name="Owen C."/>
            <person name="Martin L.B.B."/>
            <person name="Misra R.C."/>
            <person name="Kikuchi S."/>
            <person name="Rejzek M."/>
            <person name="Martin A.C."/>
            <person name="Harkess A."/>
            <person name="Leebens-Mack J."/>
            <person name="Louveau T."/>
            <person name="Stephenson M.J."/>
            <person name="Osbourn A."/>
        </authorList>
    </citation>
    <scope>NUCLEOTIDE SEQUENCE</scope>
    <source>
        <strain evidence="3">S10</strain>
    </source>
</reference>
<name>A0AAD7KW84_QUISA</name>
<organism evidence="3 4">
    <name type="scientific">Quillaja saponaria</name>
    <name type="common">Soap bark tree</name>
    <dbReference type="NCBI Taxonomy" id="32244"/>
    <lineage>
        <taxon>Eukaryota</taxon>
        <taxon>Viridiplantae</taxon>
        <taxon>Streptophyta</taxon>
        <taxon>Embryophyta</taxon>
        <taxon>Tracheophyta</taxon>
        <taxon>Spermatophyta</taxon>
        <taxon>Magnoliopsida</taxon>
        <taxon>eudicotyledons</taxon>
        <taxon>Gunneridae</taxon>
        <taxon>Pentapetalae</taxon>
        <taxon>rosids</taxon>
        <taxon>fabids</taxon>
        <taxon>Fabales</taxon>
        <taxon>Quillajaceae</taxon>
        <taxon>Quillaja</taxon>
    </lineage>
</organism>
<dbReference type="KEGG" id="qsa:O6P43_031622"/>
<dbReference type="AlphaFoldDB" id="A0AAD7KW84"/>
<dbReference type="Pfam" id="PF00201">
    <property type="entry name" value="UDPGT"/>
    <property type="match status" value="1"/>
</dbReference>
<proteinExistence type="inferred from homology"/>
<comment type="caution">
    <text evidence="3">The sequence shown here is derived from an EMBL/GenBank/DDBJ whole genome shotgun (WGS) entry which is preliminary data.</text>
</comment>
<dbReference type="PANTHER" id="PTHR11926:SF1516">
    <property type="entry name" value="GLYCOSYLTRANSFERASE"/>
    <property type="match status" value="1"/>
</dbReference>
<accession>A0AAD7KW84</accession>
<evidence type="ECO:0000256" key="2">
    <source>
        <dbReference type="ARBA" id="ARBA00022679"/>
    </source>
</evidence>
<evidence type="ECO:0000313" key="4">
    <source>
        <dbReference type="Proteomes" id="UP001163823"/>
    </source>
</evidence>